<keyword evidence="2" id="KW-0489">Methyltransferase</keyword>
<reference evidence="3" key="1">
    <citation type="journal article" date="2019" name="Int. J. Syst. Evol. Microbiol.">
        <title>The Global Catalogue of Microorganisms (GCM) 10K type strain sequencing project: providing services to taxonomists for standard genome sequencing and annotation.</title>
        <authorList>
            <consortium name="The Broad Institute Genomics Platform"/>
            <consortium name="The Broad Institute Genome Sequencing Center for Infectious Disease"/>
            <person name="Wu L."/>
            <person name="Ma J."/>
        </authorList>
    </citation>
    <scope>NUCLEOTIDE SEQUENCE [LARGE SCALE GENOMIC DNA]</scope>
    <source>
        <strain evidence="3">CCUG 64793</strain>
    </source>
</reference>
<dbReference type="EC" id="2.1.1.-" evidence="2"/>
<dbReference type="InterPro" id="IPR006342">
    <property type="entry name" value="FkbM_mtfrase"/>
</dbReference>
<dbReference type="SUPFAM" id="SSF53335">
    <property type="entry name" value="S-adenosyl-L-methionine-dependent methyltransferases"/>
    <property type="match status" value="1"/>
</dbReference>
<sequence>MKAVLRILPKFIKERFKTYYYNSKQPDYKFSLKNNFYKTKTQSWSLYTCTPLYLITKEIERYEKFYRIRSNDTVIDAGAHHGILSLVYAKKAYSGYVFSFEPDNKNLYELRKNLKLNNFNTNIQVIEKGLWSRSGEVKFYEAGSVASSSFYKPENSLEKNIEVITLDDFIEENDIKVDFIKMDVEGAELNILKGARQTLCNLKPNLSIATYHLVEGELTYKSVEKFFKEINYPHKTVFFEDGEIITYAGPQLK</sequence>
<dbReference type="NCBIfam" id="TIGR01444">
    <property type="entry name" value="fkbM_fam"/>
    <property type="match status" value="1"/>
</dbReference>
<dbReference type="PANTHER" id="PTHR34203">
    <property type="entry name" value="METHYLTRANSFERASE, FKBM FAMILY PROTEIN"/>
    <property type="match status" value="1"/>
</dbReference>
<comment type="caution">
    <text evidence="2">The sequence shown here is derived from an EMBL/GenBank/DDBJ whole genome shotgun (WGS) entry which is preliminary data.</text>
</comment>
<dbReference type="GO" id="GO:0008168">
    <property type="term" value="F:methyltransferase activity"/>
    <property type="evidence" value="ECO:0007669"/>
    <property type="project" value="UniProtKB-KW"/>
</dbReference>
<feature type="domain" description="Methyltransferase FkbM" evidence="1">
    <location>
        <begin position="76"/>
        <end position="222"/>
    </location>
</feature>
<dbReference type="Proteomes" id="UP001597131">
    <property type="component" value="Unassembled WGS sequence"/>
</dbReference>
<dbReference type="InterPro" id="IPR052514">
    <property type="entry name" value="SAM-dependent_MTase"/>
</dbReference>
<dbReference type="EMBL" id="JBHTLI010000001">
    <property type="protein sequence ID" value="MFD1095253.1"/>
    <property type="molecule type" value="Genomic_DNA"/>
</dbReference>
<dbReference type="Gene3D" id="3.40.50.150">
    <property type="entry name" value="Vaccinia Virus protein VP39"/>
    <property type="match status" value="1"/>
</dbReference>
<dbReference type="InterPro" id="IPR029063">
    <property type="entry name" value="SAM-dependent_MTases_sf"/>
</dbReference>
<name>A0ABW3NNF6_9FLAO</name>
<dbReference type="Pfam" id="PF05050">
    <property type="entry name" value="Methyltransf_21"/>
    <property type="match status" value="1"/>
</dbReference>
<organism evidence="2 3">
    <name type="scientific">Salegentibacter chungangensis</name>
    <dbReference type="NCBI Taxonomy" id="1335724"/>
    <lineage>
        <taxon>Bacteria</taxon>
        <taxon>Pseudomonadati</taxon>
        <taxon>Bacteroidota</taxon>
        <taxon>Flavobacteriia</taxon>
        <taxon>Flavobacteriales</taxon>
        <taxon>Flavobacteriaceae</taxon>
        <taxon>Salegentibacter</taxon>
    </lineage>
</organism>
<keyword evidence="3" id="KW-1185">Reference proteome</keyword>
<proteinExistence type="predicted"/>
<keyword evidence="2" id="KW-0808">Transferase</keyword>
<dbReference type="GO" id="GO:0032259">
    <property type="term" value="P:methylation"/>
    <property type="evidence" value="ECO:0007669"/>
    <property type="project" value="UniProtKB-KW"/>
</dbReference>
<protein>
    <submittedName>
        <fullName evidence="2">FkbM family methyltransferase</fullName>
        <ecNumber evidence="2">2.1.1.-</ecNumber>
    </submittedName>
</protein>
<evidence type="ECO:0000259" key="1">
    <source>
        <dbReference type="Pfam" id="PF05050"/>
    </source>
</evidence>
<evidence type="ECO:0000313" key="3">
    <source>
        <dbReference type="Proteomes" id="UP001597131"/>
    </source>
</evidence>
<accession>A0ABW3NNF6</accession>
<dbReference type="RefSeq" id="WP_380743841.1">
    <property type="nucleotide sequence ID" value="NZ_JBHTLI010000001.1"/>
</dbReference>
<evidence type="ECO:0000313" key="2">
    <source>
        <dbReference type="EMBL" id="MFD1095253.1"/>
    </source>
</evidence>
<dbReference type="PANTHER" id="PTHR34203:SF15">
    <property type="entry name" value="SLL1173 PROTEIN"/>
    <property type="match status" value="1"/>
</dbReference>
<gene>
    <name evidence="2" type="ORF">ACFQ3Q_05785</name>
</gene>